<dbReference type="Gene3D" id="3.20.20.10">
    <property type="entry name" value="Alanine racemase"/>
    <property type="match status" value="1"/>
</dbReference>
<dbReference type="EMBL" id="BARV01008075">
    <property type="protein sequence ID" value="GAI16137.1"/>
    <property type="molecule type" value="Genomic_DNA"/>
</dbReference>
<comment type="caution">
    <text evidence="2">The sequence shown here is derived from an EMBL/GenBank/DDBJ whole genome shotgun (WGS) entry which is preliminary data.</text>
</comment>
<dbReference type="AlphaFoldDB" id="X1L9Z2"/>
<dbReference type="InterPro" id="IPR001608">
    <property type="entry name" value="Ala_racemase_N"/>
</dbReference>
<reference evidence="2" key="1">
    <citation type="journal article" date="2014" name="Front. Microbiol.">
        <title>High frequency of phylogenetically diverse reductive dehalogenase-homologous genes in deep subseafloor sedimentary metagenomes.</title>
        <authorList>
            <person name="Kawai M."/>
            <person name="Futagami T."/>
            <person name="Toyoda A."/>
            <person name="Takaki Y."/>
            <person name="Nishi S."/>
            <person name="Hori S."/>
            <person name="Arai W."/>
            <person name="Tsubouchi T."/>
            <person name="Morono Y."/>
            <person name="Uchiyama I."/>
            <person name="Ito T."/>
            <person name="Fujiyama A."/>
            <person name="Inagaki F."/>
            <person name="Takami H."/>
        </authorList>
    </citation>
    <scope>NUCLEOTIDE SEQUENCE</scope>
    <source>
        <strain evidence="2">Expedition CK06-06</strain>
    </source>
</reference>
<dbReference type="SUPFAM" id="SSF51419">
    <property type="entry name" value="PLP-binding barrel"/>
    <property type="match status" value="1"/>
</dbReference>
<dbReference type="GO" id="GO:0036088">
    <property type="term" value="P:D-serine catabolic process"/>
    <property type="evidence" value="ECO:0007669"/>
    <property type="project" value="TreeGrafter"/>
</dbReference>
<dbReference type="PANTHER" id="PTHR28004:SF2">
    <property type="entry name" value="D-SERINE DEHYDRATASE"/>
    <property type="match status" value="1"/>
</dbReference>
<protein>
    <recommendedName>
        <fullName evidence="1">Alanine racemase N-terminal domain-containing protein</fullName>
    </recommendedName>
</protein>
<feature type="domain" description="Alanine racemase N-terminal" evidence="1">
    <location>
        <begin position="18"/>
        <end position="248"/>
    </location>
</feature>
<proteinExistence type="predicted"/>
<dbReference type="Pfam" id="PF01168">
    <property type="entry name" value="Ala_racemase_N"/>
    <property type="match status" value="1"/>
</dbReference>
<evidence type="ECO:0000259" key="1">
    <source>
        <dbReference type="Pfam" id="PF01168"/>
    </source>
</evidence>
<feature type="non-terminal residue" evidence="2">
    <location>
        <position position="285"/>
    </location>
</feature>
<dbReference type="PANTHER" id="PTHR28004">
    <property type="entry name" value="ZGC:162816-RELATED"/>
    <property type="match status" value="1"/>
</dbReference>
<dbReference type="InterPro" id="IPR029066">
    <property type="entry name" value="PLP-binding_barrel"/>
</dbReference>
<accession>X1L9Z2</accession>
<evidence type="ECO:0000313" key="2">
    <source>
        <dbReference type="EMBL" id="GAI16137.1"/>
    </source>
</evidence>
<sequence length="285" mass="31116">MAKQNIPYPSLDTPAVLVDLDKLEANINEAQRLAAIAGVKVRPHCKCHECAEIAKMQIKAGAIGVSSAKLEEAEHMAEEGIEDIMILHPFYGDHKLEKLKRLVVRPKLKLSCVVDMIEHAEGVSRVGQAIGRKIPVLLKIDTGVKRFGVLPGEPALKRAKEIHQMPGIELVGIVAHESTHGERTAEGVDRISREVPALMAATARLLRNNGIEIKDVALGSTPSLRNVPILKDFPEITEIHPGMYIFGDMMYVSNFAMTEDQCSLTVLTTVIGTYTTPPPRAVIDG</sequence>
<name>X1L9Z2_9ZZZZ</name>
<organism evidence="2">
    <name type="scientific">marine sediment metagenome</name>
    <dbReference type="NCBI Taxonomy" id="412755"/>
    <lineage>
        <taxon>unclassified sequences</taxon>
        <taxon>metagenomes</taxon>
        <taxon>ecological metagenomes</taxon>
    </lineage>
</organism>
<dbReference type="GO" id="GO:0008721">
    <property type="term" value="F:D-serine ammonia-lyase activity"/>
    <property type="evidence" value="ECO:0007669"/>
    <property type="project" value="TreeGrafter"/>
</dbReference>
<gene>
    <name evidence="2" type="ORF">S06H3_16333</name>
</gene>
<dbReference type="InterPro" id="IPR051466">
    <property type="entry name" value="D-amino_acid_metab_enzyme"/>
</dbReference>